<sequence>MKFFISGMPDLKLGLNDKIGLEKESQLKSCPAKRSKTFKLIEAKRGQTSGISSQSSDGFVSSIAEKILNSPLIVALFTTPPAPSCSLCRSEFTGVNLVRRRRRRVRRAPEDASRATRAAAGRVAAGNRFNRFSTGSDRFDRFQPVRTGLTGARDSPDRSTARPSSSRSIKPRMPVFTRRLCGPEIILGLGRCELLEMWVMKEHGVVESWTKVLSLYMGDRSELFSRVLGFRNNGEVLLQVYEGEMAPFDLNRQLIEPHGVKIGEYFLSVESYMESLVLLDKAVGVCSVHDECYCKLTPLIPYRYIEAFGLFLLSKLDDDPKGTPIAPYPSMADLLLQVPKPPPIKFHNVGGRSLSDSSEALKRTRSLLGETELGDLFGEMDEELLHVQFTQRKNLTMHNQTSKTVFYFLSPRRSNED</sequence>
<organism evidence="2 3">
    <name type="scientific">Hibiscus syriacus</name>
    <name type="common">Rose of Sharon</name>
    <dbReference type="NCBI Taxonomy" id="106335"/>
    <lineage>
        <taxon>Eukaryota</taxon>
        <taxon>Viridiplantae</taxon>
        <taxon>Streptophyta</taxon>
        <taxon>Embryophyta</taxon>
        <taxon>Tracheophyta</taxon>
        <taxon>Spermatophyta</taxon>
        <taxon>Magnoliopsida</taxon>
        <taxon>eudicotyledons</taxon>
        <taxon>Gunneridae</taxon>
        <taxon>Pentapetalae</taxon>
        <taxon>rosids</taxon>
        <taxon>malvids</taxon>
        <taxon>Malvales</taxon>
        <taxon>Malvaceae</taxon>
        <taxon>Malvoideae</taxon>
        <taxon>Hibiscus</taxon>
    </lineage>
</organism>
<name>A0A6A3ARH6_HIBSY</name>
<reference evidence="2" key="1">
    <citation type="submission" date="2019-09" db="EMBL/GenBank/DDBJ databases">
        <title>Draft genome information of white flower Hibiscus syriacus.</title>
        <authorList>
            <person name="Kim Y.-M."/>
        </authorList>
    </citation>
    <scope>NUCLEOTIDE SEQUENCE [LARGE SCALE GENOMIC DNA]</scope>
    <source>
        <strain evidence="2">YM2019G1</strain>
    </source>
</reference>
<gene>
    <name evidence="2" type="ORF">F3Y22_tig00110384pilonHSYRG00247</name>
</gene>
<comment type="caution">
    <text evidence="2">The sequence shown here is derived from an EMBL/GenBank/DDBJ whole genome shotgun (WGS) entry which is preliminary data.</text>
</comment>
<proteinExistence type="predicted"/>
<evidence type="ECO:0008006" key="4">
    <source>
        <dbReference type="Google" id="ProtNLM"/>
    </source>
</evidence>
<feature type="region of interest" description="Disordered" evidence="1">
    <location>
        <begin position="135"/>
        <end position="169"/>
    </location>
</feature>
<keyword evidence="3" id="KW-1185">Reference proteome</keyword>
<dbReference type="Proteomes" id="UP000436088">
    <property type="component" value="Unassembled WGS sequence"/>
</dbReference>
<evidence type="ECO:0000313" key="3">
    <source>
        <dbReference type="Proteomes" id="UP000436088"/>
    </source>
</evidence>
<dbReference type="EMBL" id="VEPZ02000964">
    <property type="protein sequence ID" value="KAE8707280.1"/>
    <property type="molecule type" value="Genomic_DNA"/>
</dbReference>
<evidence type="ECO:0000256" key="1">
    <source>
        <dbReference type="SAM" id="MobiDB-lite"/>
    </source>
</evidence>
<protein>
    <recommendedName>
        <fullName evidence="4">F-box associated domain-containing protein</fullName>
    </recommendedName>
</protein>
<accession>A0A6A3ARH6</accession>
<evidence type="ECO:0000313" key="2">
    <source>
        <dbReference type="EMBL" id="KAE8707280.1"/>
    </source>
</evidence>
<dbReference type="AlphaFoldDB" id="A0A6A3ARH6"/>